<reference evidence="1" key="1">
    <citation type="journal article" date="2019" name="MBio">
        <title>Virus Genomes from Deep Sea Sediments Expand the Ocean Megavirome and Support Independent Origins of Viral Gigantism.</title>
        <authorList>
            <person name="Backstrom D."/>
            <person name="Yutin N."/>
            <person name="Jorgensen S.L."/>
            <person name="Dharamshi J."/>
            <person name="Homa F."/>
            <person name="Zaremba-Niedwiedzka K."/>
            <person name="Spang A."/>
            <person name="Wolf Y.I."/>
            <person name="Koonin E.V."/>
            <person name="Ettema T.J."/>
        </authorList>
    </citation>
    <scope>NUCLEOTIDE SEQUENCE</scope>
</reference>
<evidence type="ECO:0000313" key="1">
    <source>
        <dbReference type="EMBL" id="QBK85155.1"/>
    </source>
</evidence>
<gene>
    <name evidence="1" type="ORF">LCDPAC02_03540</name>
</gene>
<protein>
    <submittedName>
        <fullName evidence="1">Uncharacterized protein</fullName>
    </submittedName>
</protein>
<dbReference type="EMBL" id="MK500304">
    <property type="protein sequence ID" value="QBK85155.1"/>
    <property type="molecule type" value="Genomic_DNA"/>
</dbReference>
<sequence length="286" mass="33930">MSDIILGKVEIPTLDLSYFTNLSENYGDNVGTNIVNYPIDKDDEHFKQKQYIDKSRKVKKEDVEKKINKNIEILEMLYEYCGNKYYCPNLQFVNSKTYVEKLDENFVPIVYVKFEYIEDKINILLQYILFQIHLANYVNLMYAVHGERIEMYKIAKLEKPIIISYSINNILYNLKVNYLLKLDIDNSYIVTVEDAGISVVLNEEYYKEPKKIIEMVVMNQTQGDFNEFGTEQFNLDKLIKFIEAGGNEDYENANTYKEYLTEVFKSEYVIYNNHEGIEKYKRFLII</sequence>
<proteinExistence type="predicted"/>
<name>A0A481YQZ4_9VIRU</name>
<accession>A0A481YQZ4</accession>
<organism evidence="1">
    <name type="scientific">Pithovirus LCDPAC02</name>
    <dbReference type="NCBI Taxonomy" id="2506601"/>
    <lineage>
        <taxon>Viruses</taxon>
        <taxon>Pithoviruses</taxon>
    </lineage>
</organism>